<reference evidence="1 2" key="1">
    <citation type="submission" date="2014-08" db="EMBL/GenBank/DDBJ databases">
        <authorList>
            <person name="Chen Y.-H."/>
        </authorList>
    </citation>
    <scope>NUCLEOTIDE SEQUENCE [LARGE SCALE GENOMIC DNA]</scope>
</reference>
<dbReference type="InterPro" id="IPR012292">
    <property type="entry name" value="Globin/Proto"/>
</dbReference>
<sequence>MNDELQARAAHIAAIRERAEAEMKAIGVDDAFIDKLVDTFYARILAHPELGPVFDARLSGRWPEHMAKMKSFWSSVAFRNGAYGGKPVQAHAGIANITAELFPKWLELFAATLDDIAPSPEAKTWFMATAERIAKSLTLSLFYNPALDDPALKQASRHQRSDA</sequence>
<accession>A0A0T7GGD9</accession>
<dbReference type="InterPro" id="IPR009050">
    <property type="entry name" value="Globin-like_sf"/>
</dbReference>
<name>A0A0T7GGD9_NEOGA</name>
<dbReference type="EMBL" id="CCRK01000002">
    <property type="protein sequence ID" value="CDZ46266.1"/>
    <property type="molecule type" value="Genomic_DNA"/>
</dbReference>
<gene>
    <name evidence="1" type="ORF">NGAL_HAMBI1189_13210</name>
</gene>
<dbReference type="CDD" id="cd08916">
    <property type="entry name" value="TrHb3_P"/>
    <property type="match status" value="1"/>
</dbReference>
<proteinExistence type="predicted"/>
<dbReference type="GO" id="GO:0020037">
    <property type="term" value="F:heme binding"/>
    <property type="evidence" value="ECO:0007669"/>
    <property type="project" value="InterPro"/>
</dbReference>
<dbReference type="SUPFAM" id="SSF46458">
    <property type="entry name" value="Globin-like"/>
    <property type="match status" value="1"/>
</dbReference>
<dbReference type="GO" id="GO:0019825">
    <property type="term" value="F:oxygen binding"/>
    <property type="evidence" value="ECO:0007669"/>
    <property type="project" value="InterPro"/>
</dbReference>
<evidence type="ECO:0000313" key="1">
    <source>
        <dbReference type="EMBL" id="CDZ46266.1"/>
    </source>
</evidence>
<dbReference type="AlphaFoldDB" id="A0A0T7GGD9"/>
<evidence type="ECO:0000313" key="2">
    <source>
        <dbReference type="Proteomes" id="UP000039660"/>
    </source>
</evidence>
<dbReference type="Gene3D" id="1.10.490.10">
    <property type="entry name" value="Globins"/>
    <property type="match status" value="1"/>
</dbReference>
<dbReference type="RefSeq" id="WP_046632425.1">
    <property type="nucleotide sequence ID" value="NZ_CCRK01000002.1"/>
</dbReference>
<dbReference type="Proteomes" id="UP000039660">
    <property type="component" value="Unassembled WGS sequence"/>
</dbReference>
<protein>
    <submittedName>
        <fullName evidence="1">Hemoglobin</fullName>
    </submittedName>
</protein>
<organism evidence="1 2">
    <name type="scientific">Neorhizobium galegae bv. officinalis</name>
    <dbReference type="NCBI Taxonomy" id="323656"/>
    <lineage>
        <taxon>Bacteria</taxon>
        <taxon>Pseudomonadati</taxon>
        <taxon>Pseudomonadota</taxon>
        <taxon>Alphaproteobacteria</taxon>
        <taxon>Hyphomicrobiales</taxon>
        <taxon>Rhizobiaceae</taxon>
        <taxon>Rhizobium/Agrobacterium group</taxon>
        <taxon>Neorhizobium</taxon>
    </lineage>
</organism>